<protein>
    <submittedName>
        <fullName evidence="1">Uncharacterized protein</fullName>
    </submittedName>
</protein>
<name>A0A8K0JUZ4_LADFU</name>
<dbReference type="EMBL" id="KZ308147">
    <property type="protein sequence ID" value="KAG8222923.1"/>
    <property type="molecule type" value="Genomic_DNA"/>
</dbReference>
<sequence length="135" mass="16206">MIALALVEEDVNWRKNNTSRKRKWIHSAWMKRSTEGEFCLLMPHLIEDETKFYEYFRMTRWTFHRLLLELQEKLKKEDTFWRPSITPKERLAVCLRPSLLGGHTFSSIVNMGLKPLTPPPFDYAPEQARTSFRKY</sequence>
<accession>A0A8K0JUZ4</accession>
<reference evidence="1" key="1">
    <citation type="submission" date="2013-04" db="EMBL/GenBank/DDBJ databases">
        <authorList>
            <person name="Qu J."/>
            <person name="Murali S.C."/>
            <person name="Bandaranaike D."/>
            <person name="Bellair M."/>
            <person name="Blankenburg K."/>
            <person name="Chao H."/>
            <person name="Dinh H."/>
            <person name="Doddapaneni H."/>
            <person name="Downs B."/>
            <person name="Dugan-Rocha S."/>
            <person name="Elkadiri S."/>
            <person name="Gnanaolivu R.D."/>
            <person name="Hernandez B."/>
            <person name="Javaid M."/>
            <person name="Jayaseelan J.C."/>
            <person name="Lee S."/>
            <person name="Li M."/>
            <person name="Ming W."/>
            <person name="Munidasa M."/>
            <person name="Muniz J."/>
            <person name="Nguyen L."/>
            <person name="Ongeri F."/>
            <person name="Osuji N."/>
            <person name="Pu L.-L."/>
            <person name="Puazo M."/>
            <person name="Qu C."/>
            <person name="Quiroz J."/>
            <person name="Raj R."/>
            <person name="Weissenberger G."/>
            <person name="Xin Y."/>
            <person name="Zou X."/>
            <person name="Han Y."/>
            <person name="Richards S."/>
            <person name="Worley K."/>
            <person name="Muzny D."/>
            <person name="Gibbs R."/>
        </authorList>
    </citation>
    <scope>NUCLEOTIDE SEQUENCE</scope>
    <source>
        <strain evidence="1">Sampled in the wild</strain>
    </source>
</reference>
<evidence type="ECO:0000313" key="1">
    <source>
        <dbReference type="EMBL" id="KAG8222923.1"/>
    </source>
</evidence>
<dbReference type="OrthoDB" id="8195499at2759"/>
<dbReference type="AlphaFoldDB" id="A0A8K0JUZ4"/>
<proteinExistence type="predicted"/>
<evidence type="ECO:0000313" key="2">
    <source>
        <dbReference type="Proteomes" id="UP000792457"/>
    </source>
</evidence>
<organism evidence="1 2">
    <name type="scientific">Ladona fulva</name>
    <name type="common">Scarce chaser dragonfly</name>
    <name type="synonym">Libellula fulva</name>
    <dbReference type="NCBI Taxonomy" id="123851"/>
    <lineage>
        <taxon>Eukaryota</taxon>
        <taxon>Metazoa</taxon>
        <taxon>Ecdysozoa</taxon>
        <taxon>Arthropoda</taxon>
        <taxon>Hexapoda</taxon>
        <taxon>Insecta</taxon>
        <taxon>Pterygota</taxon>
        <taxon>Palaeoptera</taxon>
        <taxon>Odonata</taxon>
        <taxon>Epiprocta</taxon>
        <taxon>Anisoptera</taxon>
        <taxon>Libelluloidea</taxon>
        <taxon>Libellulidae</taxon>
        <taxon>Ladona</taxon>
    </lineage>
</organism>
<gene>
    <name evidence="1" type="ORF">J437_LFUL000217</name>
</gene>
<dbReference type="Proteomes" id="UP000792457">
    <property type="component" value="Unassembled WGS sequence"/>
</dbReference>
<keyword evidence="2" id="KW-1185">Reference proteome</keyword>
<comment type="caution">
    <text evidence="1">The sequence shown here is derived from an EMBL/GenBank/DDBJ whole genome shotgun (WGS) entry which is preliminary data.</text>
</comment>
<reference evidence="1" key="2">
    <citation type="submission" date="2017-10" db="EMBL/GenBank/DDBJ databases">
        <title>Ladona fulva Genome sequencing and assembly.</title>
        <authorList>
            <person name="Murali S."/>
            <person name="Richards S."/>
            <person name="Bandaranaike D."/>
            <person name="Bellair M."/>
            <person name="Blankenburg K."/>
            <person name="Chao H."/>
            <person name="Dinh H."/>
            <person name="Doddapaneni H."/>
            <person name="Dugan-Rocha S."/>
            <person name="Elkadiri S."/>
            <person name="Gnanaolivu R."/>
            <person name="Hernandez B."/>
            <person name="Skinner E."/>
            <person name="Javaid M."/>
            <person name="Lee S."/>
            <person name="Li M."/>
            <person name="Ming W."/>
            <person name="Munidasa M."/>
            <person name="Muniz J."/>
            <person name="Nguyen L."/>
            <person name="Hughes D."/>
            <person name="Osuji N."/>
            <person name="Pu L.-L."/>
            <person name="Puazo M."/>
            <person name="Qu C."/>
            <person name="Quiroz J."/>
            <person name="Raj R."/>
            <person name="Weissenberger G."/>
            <person name="Xin Y."/>
            <person name="Zou X."/>
            <person name="Han Y."/>
            <person name="Worley K."/>
            <person name="Muzny D."/>
            <person name="Gibbs R."/>
        </authorList>
    </citation>
    <scope>NUCLEOTIDE SEQUENCE</scope>
    <source>
        <strain evidence="1">Sampled in the wild</strain>
    </source>
</reference>